<reference evidence="3" key="2">
    <citation type="submission" date="2020-09" db="EMBL/GenBank/DDBJ databases">
        <authorList>
            <person name="Sun Q."/>
            <person name="Kim S."/>
        </authorList>
    </citation>
    <scope>NUCLEOTIDE SEQUENCE</scope>
    <source>
        <strain evidence="3">KCTC 23077</strain>
    </source>
</reference>
<accession>A0A918SXA6</accession>
<comment type="subcellular location">
    <subcellularLocation>
        <location evidence="1">Cell membrane</location>
        <topology evidence="1">Peripheral membrane protein</topology>
        <orientation evidence="1">Cytoplasmic side</orientation>
    </subcellularLocation>
</comment>
<dbReference type="HAMAP" id="MF_00386">
    <property type="entry name" value="UPF0161_YidD"/>
    <property type="match status" value="1"/>
</dbReference>
<dbReference type="GO" id="GO:0005886">
    <property type="term" value="C:plasma membrane"/>
    <property type="evidence" value="ECO:0007669"/>
    <property type="project" value="UniProtKB-SubCell"/>
</dbReference>
<comment type="similarity">
    <text evidence="1">Belongs to the UPF0161 family.</text>
</comment>
<proteinExistence type="inferred from homology"/>
<comment type="function">
    <text evidence="1">Could be involved in insertion of integral membrane proteins into the membrane.</text>
</comment>
<dbReference type="NCBIfam" id="TIGR00278">
    <property type="entry name" value="membrane protein insertion efficiency factor YidD"/>
    <property type="match status" value="1"/>
</dbReference>
<comment type="caution">
    <text evidence="3">The sequence shown here is derived from an EMBL/GenBank/DDBJ whole genome shotgun (WGS) entry which is preliminary data.</text>
</comment>
<evidence type="ECO:0000313" key="4">
    <source>
        <dbReference type="Proteomes" id="UP000646426"/>
    </source>
</evidence>
<protein>
    <recommendedName>
        <fullName evidence="1">Putative membrane protein insertion efficiency factor</fullName>
    </recommendedName>
</protein>
<keyword evidence="1" id="KW-1003">Cell membrane</keyword>
<name>A0A918SXA6_9GAMM</name>
<organism evidence="3 4">
    <name type="scientific">Cognatilysobacter bugurensis</name>
    <dbReference type="NCBI Taxonomy" id="543356"/>
    <lineage>
        <taxon>Bacteria</taxon>
        <taxon>Pseudomonadati</taxon>
        <taxon>Pseudomonadota</taxon>
        <taxon>Gammaproteobacteria</taxon>
        <taxon>Lysobacterales</taxon>
        <taxon>Lysobacteraceae</taxon>
        <taxon>Cognatilysobacter</taxon>
    </lineage>
</organism>
<evidence type="ECO:0000256" key="2">
    <source>
        <dbReference type="SAM" id="MobiDB-lite"/>
    </source>
</evidence>
<evidence type="ECO:0000313" key="3">
    <source>
        <dbReference type="EMBL" id="GHA73642.1"/>
    </source>
</evidence>
<keyword evidence="4" id="KW-1185">Reference proteome</keyword>
<dbReference type="EMBL" id="BMYD01000001">
    <property type="protein sequence ID" value="GHA73642.1"/>
    <property type="molecule type" value="Genomic_DNA"/>
</dbReference>
<dbReference type="PANTHER" id="PTHR33383:SF1">
    <property type="entry name" value="MEMBRANE PROTEIN INSERTION EFFICIENCY FACTOR-RELATED"/>
    <property type="match status" value="1"/>
</dbReference>
<dbReference type="AlphaFoldDB" id="A0A918SXA6"/>
<keyword evidence="1" id="KW-0472">Membrane</keyword>
<dbReference type="InterPro" id="IPR002696">
    <property type="entry name" value="Membr_insert_effic_factor_YidD"/>
</dbReference>
<sequence>MHQVAVIERILIAMLRGYKRWISPLLGPRCRFYPTCSAYAMQAIARYGALRGSWLTARRLLRCHPLHPGGHDPVPAPPHSHPPQGND</sequence>
<feature type="region of interest" description="Disordered" evidence="2">
    <location>
        <begin position="66"/>
        <end position="87"/>
    </location>
</feature>
<gene>
    <name evidence="3" type="ORF">GCM10007067_08060</name>
</gene>
<dbReference type="SMART" id="SM01234">
    <property type="entry name" value="Haemolytic"/>
    <property type="match status" value="1"/>
</dbReference>
<dbReference type="Pfam" id="PF01809">
    <property type="entry name" value="YidD"/>
    <property type="match status" value="1"/>
</dbReference>
<evidence type="ECO:0000256" key="1">
    <source>
        <dbReference type="HAMAP-Rule" id="MF_00386"/>
    </source>
</evidence>
<dbReference type="PANTHER" id="PTHR33383">
    <property type="entry name" value="MEMBRANE PROTEIN INSERTION EFFICIENCY FACTOR-RELATED"/>
    <property type="match status" value="1"/>
</dbReference>
<dbReference type="RefSeq" id="WP_189453547.1">
    <property type="nucleotide sequence ID" value="NZ_BMYD01000001.1"/>
</dbReference>
<reference evidence="3" key="1">
    <citation type="journal article" date="2014" name="Int. J. Syst. Evol. Microbiol.">
        <title>Complete genome sequence of Corynebacterium casei LMG S-19264T (=DSM 44701T), isolated from a smear-ripened cheese.</title>
        <authorList>
            <consortium name="US DOE Joint Genome Institute (JGI-PGF)"/>
            <person name="Walter F."/>
            <person name="Albersmeier A."/>
            <person name="Kalinowski J."/>
            <person name="Ruckert C."/>
        </authorList>
    </citation>
    <scope>NUCLEOTIDE SEQUENCE</scope>
    <source>
        <strain evidence="3">KCTC 23077</strain>
    </source>
</reference>
<dbReference type="Proteomes" id="UP000646426">
    <property type="component" value="Unassembled WGS sequence"/>
</dbReference>